<reference evidence="1" key="1">
    <citation type="submission" date="2020-05" db="EMBL/GenBank/DDBJ databases">
        <authorList>
            <person name="Chiriac C."/>
            <person name="Salcher M."/>
            <person name="Ghai R."/>
            <person name="Kavagutti S V."/>
        </authorList>
    </citation>
    <scope>NUCLEOTIDE SEQUENCE</scope>
</reference>
<sequence>MSAILDTPNQIAQFRLHVLFRGLKLELMGMKMSRGASCYKTLKSMGFTGTKQQVYNSLAEVLDRSTESV</sequence>
<gene>
    <name evidence="1" type="ORF">UFOVP1626_56</name>
</gene>
<evidence type="ECO:0000313" key="1">
    <source>
        <dbReference type="EMBL" id="CAB4220895.1"/>
    </source>
</evidence>
<dbReference type="EMBL" id="LR797493">
    <property type="protein sequence ID" value="CAB4220895.1"/>
    <property type="molecule type" value="Genomic_DNA"/>
</dbReference>
<accession>A0A6J5SZR0</accession>
<protein>
    <submittedName>
        <fullName evidence="1">Uncharacterized protein</fullName>
    </submittedName>
</protein>
<organism evidence="1">
    <name type="scientific">uncultured Caudovirales phage</name>
    <dbReference type="NCBI Taxonomy" id="2100421"/>
    <lineage>
        <taxon>Viruses</taxon>
        <taxon>Duplodnaviria</taxon>
        <taxon>Heunggongvirae</taxon>
        <taxon>Uroviricota</taxon>
        <taxon>Caudoviricetes</taxon>
        <taxon>Peduoviridae</taxon>
        <taxon>Maltschvirus</taxon>
        <taxon>Maltschvirus maltsch</taxon>
    </lineage>
</organism>
<name>A0A6J5SZR0_9CAUD</name>
<proteinExistence type="predicted"/>